<dbReference type="SUPFAM" id="SSF53474">
    <property type="entry name" value="alpha/beta-Hydrolases"/>
    <property type="match status" value="1"/>
</dbReference>
<evidence type="ECO:0000313" key="2">
    <source>
        <dbReference type="EMBL" id="PQJ10660.1"/>
    </source>
</evidence>
<reference evidence="2 3" key="1">
    <citation type="submission" date="2018-01" db="EMBL/GenBank/DDBJ databases">
        <title>A novel member of the phylum Bacteroidetes isolated from glacier ice.</title>
        <authorList>
            <person name="Liu Q."/>
            <person name="Xin Y.-H."/>
        </authorList>
    </citation>
    <scope>NUCLEOTIDE SEQUENCE [LARGE SCALE GENOMIC DNA]</scope>
    <source>
        <strain evidence="2 3">RB1R16</strain>
    </source>
</reference>
<dbReference type="PANTHER" id="PTHR46438">
    <property type="entry name" value="ALPHA/BETA-HYDROLASES SUPERFAMILY PROTEIN"/>
    <property type="match status" value="1"/>
</dbReference>
<proteinExistence type="predicted"/>
<dbReference type="InterPro" id="IPR029058">
    <property type="entry name" value="AB_hydrolase_fold"/>
</dbReference>
<protein>
    <recommendedName>
        <fullName evidence="1">AB hydrolase-1 domain-containing protein</fullName>
    </recommendedName>
</protein>
<evidence type="ECO:0000313" key="3">
    <source>
        <dbReference type="Proteomes" id="UP000239872"/>
    </source>
</evidence>
<organism evidence="2 3">
    <name type="scientific">Flavipsychrobacter stenotrophus</name>
    <dbReference type="NCBI Taxonomy" id="2077091"/>
    <lineage>
        <taxon>Bacteria</taxon>
        <taxon>Pseudomonadati</taxon>
        <taxon>Bacteroidota</taxon>
        <taxon>Chitinophagia</taxon>
        <taxon>Chitinophagales</taxon>
        <taxon>Chitinophagaceae</taxon>
        <taxon>Flavipsychrobacter</taxon>
    </lineage>
</organism>
<dbReference type="Gene3D" id="3.40.50.1820">
    <property type="entry name" value="alpha/beta hydrolase"/>
    <property type="match status" value="1"/>
</dbReference>
<dbReference type="Proteomes" id="UP000239872">
    <property type="component" value="Unassembled WGS sequence"/>
</dbReference>
<dbReference type="InterPro" id="IPR000073">
    <property type="entry name" value="AB_hydrolase_1"/>
</dbReference>
<dbReference type="EMBL" id="PPSL01000003">
    <property type="protein sequence ID" value="PQJ10660.1"/>
    <property type="molecule type" value="Genomic_DNA"/>
</dbReference>
<dbReference type="AlphaFoldDB" id="A0A2S7SUS1"/>
<name>A0A2S7SUS1_9BACT</name>
<sequence length="313" mass="35110">MPAFSAGMLGGGGYPHEMSFGITLCMKLSATNYQTKITPYFYTRMHHTSGYIKAGNEQIHYLKAGNGNKLLLAFPGYGHEGASMLEFAPHLAQQYTCLFIDHPHHGQSTWQPETTFTRSMLRDMCLDLMKECKVDKLSLLGFSMGGRVCLTIIEELGDHVDKATLIASDGLAPNKYYFFFTRTALGRKMFSKMLNNPGPYAKVVTRLKDYKWISEWQHKFVSHYIGNEPVRKQLSLVWPAMSGLMPDQRKVLATIEQYNIQVTLFMGKYDKVIPAALGEKFASGSTKVKLHILDKGHNIIGPDTAAQIAQTLL</sequence>
<keyword evidence="3" id="KW-1185">Reference proteome</keyword>
<accession>A0A2S7SUS1</accession>
<dbReference type="Pfam" id="PF00561">
    <property type="entry name" value="Abhydrolase_1"/>
    <property type="match status" value="1"/>
</dbReference>
<comment type="caution">
    <text evidence="2">The sequence shown here is derived from an EMBL/GenBank/DDBJ whole genome shotgun (WGS) entry which is preliminary data.</text>
</comment>
<gene>
    <name evidence="2" type="ORF">CJD36_011855</name>
</gene>
<dbReference type="PANTHER" id="PTHR46438:SF11">
    <property type="entry name" value="LIPASE-RELATED"/>
    <property type="match status" value="1"/>
</dbReference>
<feature type="domain" description="AB hydrolase-1" evidence="1">
    <location>
        <begin position="70"/>
        <end position="298"/>
    </location>
</feature>
<evidence type="ECO:0000259" key="1">
    <source>
        <dbReference type="Pfam" id="PF00561"/>
    </source>
</evidence>